<feature type="transmembrane region" description="Helical" evidence="10">
    <location>
        <begin position="476"/>
        <end position="493"/>
    </location>
</feature>
<keyword evidence="3" id="KW-0813">Transport</keyword>
<evidence type="ECO:0000313" key="13">
    <source>
        <dbReference type="EMBL" id="KAJ3257648.1"/>
    </source>
</evidence>
<comment type="subcellular location">
    <subcellularLocation>
        <location evidence="1">Membrane</location>
        <topology evidence="1">Multi-pass membrane protein</topology>
    </subcellularLocation>
</comment>
<evidence type="ECO:0000256" key="2">
    <source>
        <dbReference type="ARBA" id="ARBA00008869"/>
    </source>
</evidence>
<dbReference type="GO" id="GO:0016887">
    <property type="term" value="F:ATP hydrolysis activity"/>
    <property type="evidence" value="ECO:0007669"/>
    <property type="project" value="InterPro"/>
</dbReference>
<dbReference type="PROSITE" id="PS50893">
    <property type="entry name" value="ABC_TRANSPORTER_2"/>
    <property type="match status" value="1"/>
</dbReference>
<dbReference type="InterPro" id="IPR027417">
    <property type="entry name" value="P-loop_NTPase"/>
</dbReference>
<evidence type="ECO:0000256" key="1">
    <source>
        <dbReference type="ARBA" id="ARBA00004141"/>
    </source>
</evidence>
<evidence type="ECO:0000256" key="8">
    <source>
        <dbReference type="ARBA" id="ARBA00022989"/>
    </source>
</evidence>
<dbReference type="SMART" id="SM00382">
    <property type="entry name" value="AAA"/>
    <property type="match status" value="1"/>
</dbReference>
<dbReference type="InterPro" id="IPR056264">
    <property type="entry name" value="R2_ABCA1-4-like"/>
</dbReference>
<evidence type="ECO:0000256" key="7">
    <source>
        <dbReference type="ARBA" id="ARBA00022840"/>
    </source>
</evidence>
<keyword evidence="14" id="KW-1185">Reference proteome</keyword>
<evidence type="ECO:0000256" key="4">
    <source>
        <dbReference type="ARBA" id="ARBA00022692"/>
    </source>
</evidence>
<accession>A0AAD5UH85</accession>
<dbReference type="SUPFAM" id="SSF52540">
    <property type="entry name" value="P-loop containing nucleoside triphosphate hydrolases"/>
    <property type="match status" value="1"/>
</dbReference>
<name>A0AAD5UH85_9FUNG</name>
<evidence type="ECO:0000256" key="5">
    <source>
        <dbReference type="ARBA" id="ARBA00022737"/>
    </source>
</evidence>
<keyword evidence="6" id="KW-0547">Nucleotide-binding</keyword>
<dbReference type="Proteomes" id="UP001210925">
    <property type="component" value="Unassembled WGS sequence"/>
</dbReference>
<dbReference type="Gene3D" id="3.40.50.300">
    <property type="entry name" value="P-loop containing nucleotide triphosphate hydrolases"/>
    <property type="match status" value="1"/>
</dbReference>
<evidence type="ECO:0000259" key="11">
    <source>
        <dbReference type="PROSITE" id="PS50893"/>
    </source>
</evidence>
<evidence type="ECO:0000256" key="6">
    <source>
        <dbReference type="ARBA" id="ARBA00022741"/>
    </source>
</evidence>
<dbReference type="Pfam" id="PF00005">
    <property type="entry name" value="ABC_tran"/>
    <property type="match status" value="1"/>
</dbReference>
<evidence type="ECO:0000256" key="3">
    <source>
        <dbReference type="ARBA" id="ARBA00022448"/>
    </source>
</evidence>
<dbReference type="Pfam" id="PF23321">
    <property type="entry name" value="R1_ABCA1"/>
    <property type="match status" value="1"/>
</dbReference>
<dbReference type="FunFam" id="3.40.50.300:FF:000665">
    <property type="entry name" value="ABC transporter A family member 2"/>
    <property type="match status" value="1"/>
</dbReference>
<feature type="transmembrane region" description="Helical" evidence="10">
    <location>
        <begin position="513"/>
        <end position="540"/>
    </location>
</feature>
<dbReference type="InterPro" id="IPR026082">
    <property type="entry name" value="ABCA"/>
</dbReference>
<dbReference type="InterPro" id="IPR003593">
    <property type="entry name" value="AAA+_ATPase"/>
</dbReference>
<dbReference type="EMBL" id="JADGKB010000036">
    <property type="protein sequence ID" value="KAJ3257648.1"/>
    <property type="molecule type" value="Genomic_DNA"/>
</dbReference>
<dbReference type="PROSITE" id="PS00211">
    <property type="entry name" value="ABC_TRANSPORTER_1"/>
    <property type="match status" value="1"/>
</dbReference>
<feature type="domain" description="ABC transporter" evidence="11">
    <location>
        <begin position="740"/>
        <end position="974"/>
    </location>
</feature>
<dbReference type="GO" id="GO:0016020">
    <property type="term" value="C:membrane"/>
    <property type="evidence" value="ECO:0007669"/>
    <property type="project" value="UniProtKB-SubCell"/>
</dbReference>
<evidence type="ECO:0000313" key="14">
    <source>
        <dbReference type="Proteomes" id="UP001210925"/>
    </source>
</evidence>
<dbReference type="InterPro" id="IPR017871">
    <property type="entry name" value="ABC_transporter-like_CS"/>
</dbReference>
<evidence type="ECO:0000256" key="10">
    <source>
        <dbReference type="SAM" id="Phobius"/>
    </source>
</evidence>
<protein>
    <recommendedName>
        <fullName evidence="11">ABC transporter domain-containing protein</fullName>
    </recommendedName>
</protein>
<keyword evidence="9 10" id="KW-0472">Membrane</keyword>
<dbReference type="Pfam" id="PF12698">
    <property type="entry name" value="ABC2_membrane_3"/>
    <property type="match status" value="1"/>
</dbReference>
<keyword evidence="7" id="KW-0067">ATP-binding</keyword>
<feature type="transmembrane region" description="Helical" evidence="10">
    <location>
        <begin position="552"/>
        <end position="574"/>
    </location>
</feature>
<evidence type="ECO:0000313" key="12">
    <source>
        <dbReference type="EMBL" id="KAJ3257632.1"/>
    </source>
</evidence>
<feature type="transmembrane region" description="Helical" evidence="10">
    <location>
        <begin position="650"/>
        <end position="671"/>
    </location>
</feature>
<keyword evidence="4 10" id="KW-0812">Transmembrane</keyword>
<sequence>MENIDINGSLVSEMQTEVVSDTLESIENNNLEVKLNIGEEQEGGIVKEEMETVVGSAIQDVKGKHEVEQQEKLRKSRQSMAVVGRAIQYQKRQWFTNICCISLCPLLMAALASILGNFILNALTSTIPIEEYLYCSNVAAMDSMNIPIWNLENPNLPKNSSDGIKGAKLPIYTNVNFRFFGGRPQPCVLWYGEDYPKSSVYERPTTASGNKIRDTTLMAQPINGWFKALESGQIDQFTIFTFIRKQLYPWTFVSADPSVDFSLLGTKTKLDAIDMNNFLNGSGPAFVPASPNSGLLNTLPTKYYLDVSFNSSLSYKFNGFLPSPYYNVTSKTIPELDDLLAEYILNTTTQIVNLPKSGFSNANTDMASDIDIFLEINEILKNLPHGALYFDKIDHKKLRYSWTYLFGGGDVIESTDFAGPVARMMYQQTQLDNAILRNSNVTAFSNASITQGLRTFPTYESTKLDFPIGGLLGSTLYPFGISFLLPIFVITLVSEKESRILLMMRMNGMKSWYYYATHYITMLILYCASAAIFYCTGLYFKLTLFTLTDTSLLLFALFVWGNCQIALAFLFSAIFKKSRDALVYVFLIVLCSVVIALFLDNIYFGEPYPSVMFVWPPFAFYHSLSLMNFASFLKREIPFKFADLFGQNEVALALKFLVVEVFVYFGIAMYIESILPTEYGIRKPWYFPVEFLWKNVRHGTMEQPSIAPVQSYENHLEDLDVKAERDRVLNDRYDESENLLVVKNMRKVYKDRGDGEKIAVDSVTFAVEKGIVFGLLGPNGAGKTTLINILTGLYESTHGAARIAGFDIHTENQSVYQNIGICPQFDILWDDLTPLDHLYFYARLKGVERSQENTAVNGIIQQLKMGEYKNRLSKHLSGGEKRRLSIAISLIGFPTVVFLDEPTTGLDPEVRRSIWNTINEAREGKTIVLTTHSMEEAEALCQKIAIMAKGSLRCISNQTRLKELYGSGYKLYTNSNPQDTEKVASFIESILPEGWTKVDSFSTNLSYEFPAQKGFISKIFHEIEAKKADVGILDYGIGQTTLEEVFIKLVDEDLL</sequence>
<dbReference type="AlphaFoldDB" id="A0AAD5UH85"/>
<comment type="similarity">
    <text evidence="2">Belongs to the ABC transporter superfamily. ABCA family.</text>
</comment>
<feature type="transmembrane region" description="Helical" evidence="10">
    <location>
        <begin position="611"/>
        <end position="630"/>
    </location>
</feature>
<feature type="transmembrane region" description="Helical" evidence="10">
    <location>
        <begin position="581"/>
        <end position="599"/>
    </location>
</feature>
<dbReference type="GO" id="GO:0005319">
    <property type="term" value="F:lipid transporter activity"/>
    <property type="evidence" value="ECO:0007669"/>
    <property type="project" value="TreeGrafter"/>
</dbReference>
<dbReference type="EMBL" id="JADGKB010000036">
    <property type="protein sequence ID" value="KAJ3257632.1"/>
    <property type="molecule type" value="Genomic_DNA"/>
</dbReference>
<evidence type="ECO:0000256" key="9">
    <source>
        <dbReference type="ARBA" id="ARBA00023136"/>
    </source>
</evidence>
<dbReference type="GO" id="GO:0140359">
    <property type="term" value="F:ABC-type transporter activity"/>
    <property type="evidence" value="ECO:0007669"/>
    <property type="project" value="InterPro"/>
</dbReference>
<dbReference type="InterPro" id="IPR003439">
    <property type="entry name" value="ABC_transporter-like_ATP-bd"/>
</dbReference>
<organism evidence="13 14">
    <name type="scientific">Boothiomyces macroporosus</name>
    <dbReference type="NCBI Taxonomy" id="261099"/>
    <lineage>
        <taxon>Eukaryota</taxon>
        <taxon>Fungi</taxon>
        <taxon>Fungi incertae sedis</taxon>
        <taxon>Chytridiomycota</taxon>
        <taxon>Chytridiomycota incertae sedis</taxon>
        <taxon>Chytridiomycetes</taxon>
        <taxon>Rhizophydiales</taxon>
        <taxon>Terramycetaceae</taxon>
        <taxon>Boothiomyces</taxon>
    </lineage>
</organism>
<keyword evidence="8 10" id="KW-1133">Transmembrane helix</keyword>
<dbReference type="InterPro" id="IPR013525">
    <property type="entry name" value="ABC2_TM"/>
</dbReference>
<dbReference type="GO" id="GO:0005524">
    <property type="term" value="F:ATP binding"/>
    <property type="evidence" value="ECO:0007669"/>
    <property type="project" value="UniProtKB-KW"/>
</dbReference>
<keyword evidence="5" id="KW-0677">Repeat</keyword>
<reference evidence="13" key="1">
    <citation type="submission" date="2020-05" db="EMBL/GenBank/DDBJ databases">
        <title>Phylogenomic resolution of chytrid fungi.</title>
        <authorList>
            <person name="Stajich J.E."/>
            <person name="Amses K."/>
            <person name="Simmons R."/>
            <person name="Seto K."/>
            <person name="Myers J."/>
            <person name="Bonds A."/>
            <person name="Quandt C.A."/>
            <person name="Barry K."/>
            <person name="Liu P."/>
            <person name="Grigoriev I."/>
            <person name="Longcore J.E."/>
            <person name="James T.Y."/>
        </authorList>
    </citation>
    <scope>NUCLEOTIDE SEQUENCE</scope>
    <source>
        <strain evidence="13">PLAUS21</strain>
    </source>
</reference>
<comment type="caution">
    <text evidence="13">The sequence shown here is derived from an EMBL/GenBank/DDBJ whole genome shotgun (WGS) entry which is preliminary data.</text>
</comment>
<feature type="transmembrane region" description="Helical" evidence="10">
    <location>
        <begin position="94"/>
        <end position="120"/>
    </location>
</feature>
<dbReference type="PANTHER" id="PTHR19229">
    <property type="entry name" value="ATP-BINDING CASSETTE TRANSPORTER SUBFAMILY A ABCA"/>
    <property type="match status" value="1"/>
</dbReference>
<gene>
    <name evidence="12" type="ORF">HK103_004404</name>
    <name evidence="13" type="ORF">HK103_004420</name>
</gene>
<dbReference type="PANTHER" id="PTHR19229:SF36">
    <property type="entry name" value="ATP-BINDING CASSETTE SUB-FAMILY A MEMBER 2"/>
    <property type="match status" value="1"/>
</dbReference>
<proteinExistence type="inferred from homology"/>
<dbReference type="CDD" id="cd03263">
    <property type="entry name" value="ABC_subfamily_A"/>
    <property type="match status" value="1"/>
</dbReference>